<feature type="domain" description="Electron transfer flavoprotein alpha/beta-subunit N-terminal" evidence="6">
    <location>
        <begin position="23"/>
        <end position="211"/>
    </location>
</feature>
<dbReference type="EMBL" id="JAEKNS010000078">
    <property type="protein sequence ID" value="MBJ7594713.1"/>
    <property type="molecule type" value="Genomic_DNA"/>
</dbReference>
<gene>
    <name evidence="8" type="ORF">DLM65_00970</name>
    <name evidence="7" type="ORF">JF886_07600</name>
</gene>
<dbReference type="PANTHER" id="PTHR21294">
    <property type="entry name" value="ELECTRON TRANSFER FLAVOPROTEIN BETA-SUBUNIT"/>
    <property type="match status" value="1"/>
</dbReference>
<dbReference type="EMBL" id="QHBU01000020">
    <property type="protein sequence ID" value="PZR83886.1"/>
    <property type="molecule type" value="Genomic_DNA"/>
</dbReference>
<evidence type="ECO:0000256" key="4">
    <source>
        <dbReference type="ARBA" id="ARBA00022448"/>
    </source>
</evidence>
<proteinExistence type="inferred from homology"/>
<dbReference type="GO" id="GO:0005829">
    <property type="term" value="C:cytosol"/>
    <property type="evidence" value="ECO:0007669"/>
    <property type="project" value="TreeGrafter"/>
</dbReference>
<accession>A0A2W5ZM25</accession>
<evidence type="ECO:0000256" key="3">
    <source>
        <dbReference type="ARBA" id="ARBA00016797"/>
    </source>
</evidence>
<dbReference type="SMART" id="SM00893">
    <property type="entry name" value="ETF"/>
    <property type="match status" value="1"/>
</dbReference>
<comment type="similarity">
    <text evidence="1">Belongs to the ETF beta-subunit/FixA family.</text>
</comment>
<dbReference type="InterPro" id="IPR012255">
    <property type="entry name" value="ETF_b"/>
</dbReference>
<dbReference type="RefSeq" id="WP_337311148.1">
    <property type="nucleotide sequence ID" value="NZ_JAEKNS010000078.1"/>
</dbReference>
<organism evidence="8 9">
    <name type="scientific">Candidatus Aeolococcus gillhamiae</name>
    <dbReference type="NCBI Taxonomy" id="3127015"/>
    <lineage>
        <taxon>Bacteria</taxon>
        <taxon>Bacillati</taxon>
        <taxon>Candidatus Dormiibacterota</taxon>
        <taxon>Candidatus Dormibacteria</taxon>
        <taxon>Candidatus Aeolococcales</taxon>
        <taxon>Candidatus Aeolococcaceae</taxon>
        <taxon>Candidatus Aeolococcus</taxon>
    </lineage>
</organism>
<accession>A0A934K323</accession>
<dbReference type="Pfam" id="PF01012">
    <property type="entry name" value="ETF"/>
    <property type="match status" value="1"/>
</dbReference>
<comment type="subunit">
    <text evidence="2">Heterodimer of an alpha and a beta subunit.</text>
</comment>
<dbReference type="PANTHER" id="PTHR21294:SF8">
    <property type="entry name" value="ELECTRON TRANSFER FLAVOPROTEIN SUBUNIT BETA"/>
    <property type="match status" value="1"/>
</dbReference>
<dbReference type="CDD" id="cd01714">
    <property type="entry name" value="ETF_beta"/>
    <property type="match status" value="1"/>
</dbReference>
<keyword evidence="4" id="KW-0813">Transport</keyword>
<evidence type="ECO:0000313" key="9">
    <source>
        <dbReference type="Proteomes" id="UP000248724"/>
    </source>
</evidence>
<name>A0A2W5ZM25_9BACT</name>
<dbReference type="InterPro" id="IPR014730">
    <property type="entry name" value="ETF_a/b_N"/>
</dbReference>
<dbReference type="Proteomes" id="UP000606991">
    <property type="component" value="Unassembled WGS sequence"/>
</dbReference>
<reference evidence="8" key="2">
    <citation type="submission" date="2018-05" db="EMBL/GenBank/DDBJ databases">
        <authorList>
            <person name="Ferrari B."/>
        </authorList>
    </citation>
    <scope>NUCLEOTIDE SEQUENCE</scope>
    <source>
        <strain evidence="8">RRmetagenome_bin12</strain>
    </source>
</reference>
<dbReference type="Gene3D" id="3.40.50.620">
    <property type="entry name" value="HUPs"/>
    <property type="match status" value="1"/>
</dbReference>
<evidence type="ECO:0000256" key="1">
    <source>
        <dbReference type="ARBA" id="ARBA00007557"/>
    </source>
</evidence>
<evidence type="ECO:0000313" key="10">
    <source>
        <dbReference type="Proteomes" id="UP000606991"/>
    </source>
</evidence>
<evidence type="ECO:0000256" key="5">
    <source>
        <dbReference type="ARBA" id="ARBA00022982"/>
    </source>
</evidence>
<reference evidence="8 9" key="1">
    <citation type="journal article" date="2017" name="Nature">
        <title>Atmospheric trace gases support primary production in Antarctic desert surface soil.</title>
        <authorList>
            <person name="Ji M."/>
            <person name="Greening C."/>
            <person name="Vanwonterghem I."/>
            <person name="Carere C.R."/>
            <person name="Bay S.K."/>
            <person name="Steen J.A."/>
            <person name="Montgomery K."/>
            <person name="Lines T."/>
            <person name="Beardall J."/>
            <person name="van Dorst J."/>
            <person name="Snape I."/>
            <person name="Stott M.B."/>
            <person name="Hugenholtz P."/>
            <person name="Ferrari B.C."/>
        </authorList>
    </citation>
    <scope>NUCLEOTIDE SEQUENCE [LARGE SCALE GENOMIC DNA]</scope>
    <source>
        <strain evidence="8">RRmetagenome_bin12</strain>
    </source>
</reference>
<dbReference type="InterPro" id="IPR014729">
    <property type="entry name" value="Rossmann-like_a/b/a_fold"/>
</dbReference>
<sequence length="256" mass="26536">MNVVVCVKQVPDPNSPGQLDPGTHTLKRDGELVLDPGDEFGVEAGLQLAEKHGGEVTVVSMGPDRGVDAVRKALAMGAAKGVLITDDALAGSDAMTTAKVLAAAIRKQEFDVVITATESTDGYTGVVPQMLAGLLDIPAVTFAKSVVYEGDTLRVERQTETGIEVVEAKLPVVISVTAGVNEPRYPSLKGIMGAKQKPLDRPTVADLGLDGLGGASAGQKVTNVSAAAQRAAGEIIQDDGEAAKRIVDFLAERKVI</sequence>
<evidence type="ECO:0000313" key="7">
    <source>
        <dbReference type="EMBL" id="MBJ7594713.1"/>
    </source>
</evidence>
<dbReference type="InterPro" id="IPR033948">
    <property type="entry name" value="ETF_beta_N"/>
</dbReference>
<dbReference type="Proteomes" id="UP000248724">
    <property type="component" value="Unassembled WGS sequence"/>
</dbReference>
<evidence type="ECO:0000256" key="2">
    <source>
        <dbReference type="ARBA" id="ARBA00011355"/>
    </source>
</evidence>
<reference evidence="7 10" key="3">
    <citation type="submission" date="2020-10" db="EMBL/GenBank/DDBJ databases">
        <title>Ca. Dormibacterota MAGs.</title>
        <authorList>
            <person name="Montgomery K."/>
        </authorList>
    </citation>
    <scope>NUCLEOTIDE SEQUENCE [LARGE SCALE GENOMIC DNA]</scope>
    <source>
        <strain evidence="7">SC8812_S17_18</strain>
    </source>
</reference>
<dbReference type="PIRSF" id="PIRSF000090">
    <property type="entry name" value="Beta-ETF"/>
    <property type="match status" value="1"/>
</dbReference>
<evidence type="ECO:0000313" key="8">
    <source>
        <dbReference type="EMBL" id="PZR83886.1"/>
    </source>
</evidence>
<dbReference type="GO" id="GO:0009055">
    <property type="term" value="F:electron transfer activity"/>
    <property type="evidence" value="ECO:0007669"/>
    <property type="project" value="InterPro"/>
</dbReference>
<dbReference type="AlphaFoldDB" id="A0A2W5ZM25"/>
<comment type="caution">
    <text evidence="8">The sequence shown here is derived from an EMBL/GenBank/DDBJ whole genome shotgun (WGS) entry which is preliminary data.</text>
</comment>
<evidence type="ECO:0000259" key="6">
    <source>
        <dbReference type="SMART" id="SM00893"/>
    </source>
</evidence>
<dbReference type="SUPFAM" id="SSF52402">
    <property type="entry name" value="Adenine nucleotide alpha hydrolases-like"/>
    <property type="match status" value="1"/>
</dbReference>
<keyword evidence="5" id="KW-0249">Electron transport</keyword>
<protein>
    <recommendedName>
        <fullName evidence="3">Electron transfer flavoprotein subunit beta</fullName>
    </recommendedName>
</protein>